<dbReference type="GO" id="GO:0005886">
    <property type="term" value="C:plasma membrane"/>
    <property type="evidence" value="ECO:0007669"/>
    <property type="project" value="TreeGrafter"/>
</dbReference>
<feature type="domain" description="RGS" evidence="2">
    <location>
        <begin position="450"/>
        <end position="576"/>
    </location>
</feature>
<dbReference type="GO" id="GO:0005739">
    <property type="term" value="C:mitochondrion"/>
    <property type="evidence" value="ECO:0007669"/>
    <property type="project" value="TreeGrafter"/>
</dbReference>
<feature type="compositionally biased region" description="Low complexity" evidence="1">
    <location>
        <begin position="229"/>
        <end position="242"/>
    </location>
</feature>
<protein>
    <recommendedName>
        <fullName evidence="2">RGS domain-containing protein</fullName>
    </recommendedName>
</protein>
<name>A0AAV6U326_9ARAC</name>
<feature type="compositionally biased region" description="Basic and acidic residues" evidence="1">
    <location>
        <begin position="212"/>
        <end position="221"/>
    </location>
</feature>
<dbReference type="Pfam" id="PF00615">
    <property type="entry name" value="RGS"/>
    <property type="match status" value="2"/>
</dbReference>
<dbReference type="Gene3D" id="1.10.167.10">
    <property type="entry name" value="Regulator of G-protein Signalling 4, domain 2"/>
    <property type="match status" value="3"/>
</dbReference>
<feature type="domain" description="RGS" evidence="2">
    <location>
        <begin position="335"/>
        <end position="435"/>
    </location>
</feature>
<dbReference type="Proteomes" id="UP000827092">
    <property type="component" value="Unassembled WGS sequence"/>
</dbReference>
<dbReference type="SMART" id="SM00315">
    <property type="entry name" value="RGS"/>
    <property type="match status" value="2"/>
</dbReference>
<feature type="compositionally biased region" description="Low complexity" evidence="1">
    <location>
        <begin position="249"/>
        <end position="265"/>
    </location>
</feature>
<dbReference type="InterPro" id="IPR036305">
    <property type="entry name" value="RGS_sf"/>
</dbReference>
<dbReference type="GO" id="GO:0051018">
    <property type="term" value="F:protein kinase A binding"/>
    <property type="evidence" value="ECO:0007669"/>
    <property type="project" value="InterPro"/>
</dbReference>
<evidence type="ECO:0000259" key="2">
    <source>
        <dbReference type="PROSITE" id="PS50132"/>
    </source>
</evidence>
<organism evidence="3 4">
    <name type="scientific">Oedothorax gibbosus</name>
    <dbReference type="NCBI Taxonomy" id="931172"/>
    <lineage>
        <taxon>Eukaryota</taxon>
        <taxon>Metazoa</taxon>
        <taxon>Ecdysozoa</taxon>
        <taxon>Arthropoda</taxon>
        <taxon>Chelicerata</taxon>
        <taxon>Arachnida</taxon>
        <taxon>Araneae</taxon>
        <taxon>Araneomorphae</taxon>
        <taxon>Entelegynae</taxon>
        <taxon>Araneoidea</taxon>
        <taxon>Linyphiidae</taxon>
        <taxon>Erigoninae</taxon>
        <taxon>Oedothorax</taxon>
    </lineage>
</organism>
<dbReference type="InterPro" id="IPR037719">
    <property type="entry name" value="AKAP10_AKB_dom"/>
</dbReference>
<dbReference type="AlphaFoldDB" id="A0AAV6U326"/>
<comment type="caution">
    <text evidence="3">The sequence shown here is derived from an EMBL/GenBank/DDBJ whole genome shotgun (WGS) entry which is preliminary data.</text>
</comment>
<evidence type="ECO:0000256" key="1">
    <source>
        <dbReference type="SAM" id="MobiDB-lite"/>
    </source>
</evidence>
<dbReference type="GO" id="GO:0008104">
    <property type="term" value="P:intracellular protein localization"/>
    <property type="evidence" value="ECO:0007669"/>
    <property type="project" value="TreeGrafter"/>
</dbReference>
<keyword evidence="4" id="KW-1185">Reference proteome</keyword>
<reference evidence="3 4" key="1">
    <citation type="journal article" date="2022" name="Nat. Ecol. Evol.">
        <title>A masculinizing supergene underlies an exaggerated male reproductive morph in a spider.</title>
        <authorList>
            <person name="Hendrickx F."/>
            <person name="De Corte Z."/>
            <person name="Sonet G."/>
            <person name="Van Belleghem S.M."/>
            <person name="Kostlbacher S."/>
            <person name="Vangestel C."/>
        </authorList>
    </citation>
    <scope>NUCLEOTIDE SEQUENCE [LARGE SCALE GENOMIC DNA]</scope>
    <source>
        <strain evidence="3">W744_W776</strain>
    </source>
</reference>
<dbReference type="PANTHER" id="PTHR13155:SF1">
    <property type="entry name" value="A-KINASE ANCHOR PROTEIN 10, MITOCHONDRIAL"/>
    <property type="match status" value="1"/>
</dbReference>
<feature type="region of interest" description="Disordered" evidence="1">
    <location>
        <begin position="199"/>
        <end position="273"/>
    </location>
</feature>
<dbReference type="InterPro" id="IPR016137">
    <property type="entry name" value="RGS"/>
</dbReference>
<evidence type="ECO:0000313" key="3">
    <source>
        <dbReference type="EMBL" id="KAG8177920.1"/>
    </source>
</evidence>
<dbReference type="CDD" id="cd12804">
    <property type="entry name" value="AKAP10_AKB"/>
    <property type="match status" value="1"/>
</dbReference>
<accession>A0AAV6U326</accession>
<evidence type="ECO:0000313" key="4">
    <source>
        <dbReference type="Proteomes" id="UP000827092"/>
    </source>
</evidence>
<sequence>MPLFRRKAAPPLPRTSSISVYGQGRAQALQKSKYADKLSSSTSNLSIDLDDRPHPLAFAEATFDPALPIKTKSRLSKELLEILHDNAALAYFIQYMDARKAKHLVKFWLETESFRISSETKQKIFEAKPPSESVATDKCDDVFQGSCQSSKFKRVEDFRSVHGPEDSKTLNSDCWNSVSTDGSDRVQISLKDAQDCRSSVSRGLPNVMSDVHNARTFDPRNSDNSNMVSLNSSCANSSSVENPNAHVDNSNSSNYRSSYNSNPPSVINDSNRTLKVDGTCDTLSIDQRDRPLEHGTSVDSGCEIRSKDSVPSVEALNEASVGEIEDQLKGNEKKCEKIKRENALDDGDQSAEELRDGLARLETSTLQDAIAIYSKYIAPDASFPIGITNELKFAIQNEIFKPTSDIDSQCFVPAQDFIAKRMDKEYYPNFLRSSFNCKHQIDVLTSGNVFLSDVLYNDSALFFFMEFMEQECVRHYVDFLLMADNFRKHLLSHSGGYDGMQAQTDAMVLYDKYFSLQATTPLGFSDSVRFELEANICQEKGPQPDCFLKPVKILTQYLEKTYLLQFLSSQLYFKYISECIIIIQSDGLESASQTKPPGSDSGSEQSLPISSINTLLAMDGHKQPGSSKSSRTLDTQDSKMDLLQFKPDDLWQRPLASKLQIAHVDHLGRVTTGFEPPDPDKRKESKISKAVKKLVNWEEDKNQEEMAWKVAEMIVKDICSVTMPESEYPFKAENSLDLQS</sequence>
<dbReference type="PANTHER" id="PTHR13155">
    <property type="entry name" value="A-KINASE ANCHOR PROTEINS"/>
    <property type="match status" value="1"/>
</dbReference>
<dbReference type="CDD" id="cd08721">
    <property type="entry name" value="RGS_AKAP2_2"/>
    <property type="match status" value="1"/>
</dbReference>
<gene>
    <name evidence="3" type="ORF">JTE90_015355</name>
</gene>
<dbReference type="EMBL" id="JAFNEN010000736">
    <property type="protein sequence ID" value="KAG8177920.1"/>
    <property type="molecule type" value="Genomic_DNA"/>
</dbReference>
<dbReference type="PROSITE" id="PS50132">
    <property type="entry name" value="RGS"/>
    <property type="match status" value="2"/>
</dbReference>
<dbReference type="SUPFAM" id="SSF48097">
    <property type="entry name" value="Regulator of G-protein signaling, RGS"/>
    <property type="match status" value="2"/>
</dbReference>
<dbReference type="FunFam" id="1.10.167.10:FF:000005">
    <property type="entry name" value="Putative A-kinase anchor protein 10 mitochondrial"/>
    <property type="match status" value="1"/>
</dbReference>
<proteinExistence type="predicted"/>
<dbReference type="InterPro" id="IPR044926">
    <property type="entry name" value="RGS_subdomain_2"/>
</dbReference>
<dbReference type="InterPro" id="IPR052246">
    <property type="entry name" value="Cell_Polariz_PKAAnc"/>
</dbReference>